<dbReference type="EMBL" id="JQ245707">
    <property type="protein sequence ID" value="UTS51923.1"/>
    <property type="molecule type" value="Genomic_DNA"/>
</dbReference>
<evidence type="ECO:0000313" key="1">
    <source>
        <dbReference type="EMBL" id="UTS51923.1"/>
    </source>
</evidence>
<organism evidence="1 2">
    <name type="scientific">Cyanophage S-TIM5</name>
    <dbReference type="NCBI Taxonomy" id="1137745"/>
    <lineage>
        <taxon>Viruses</taxon>
        <taxon>Duplodnaviria</taxon>
        <taxon>Heunggongvirae</taxon>
        <taxon>Uroviricota</taxon>
        <taxon>Caudoviricetes</taxon>
        <taxon>Aurunvirus</taxon>
        <taxon>Aurunvirus STIM5</taxon>
    </lineage>
</organism>
<proteinExistence type="predicted"/>
<keyword evidence="2" id="KW-1185">Reference proteome</keyword>
<evidence type="ECO:0000313" key="2">
    <source>
        <dbReference type="Proteomes" id="UP000007178"/>
    </source>
</evidence>
<name>A0ACD4B117_9CAUD</name>
<protein>
    <submittedName>
        <fullName evidence="1">Uncharacterized protein</fullName>
    </submittedName>
</protein>
<dbReference type="Proteomes" id="UP000007178">
    <property type="component" value="Segment"/>
</dbReference>
<accession>A0ACD4B117</accession>
<reference evidence="1 2" key="1">
    <citation type="journal article" date="2012" name="Proc. Natl. Acad. Sci. U.S.A.">
        <title>A novel lineage of myoviruses infecting cyanobacteria is widespread in the oceans.</title>
        <authorList>
            <person name="Sabehi G."/>
            <person name="Shaulov L."/>
            <person name="Silver D.H."/>
            <person name="Yanai I."/>
            <person name="Harel A."/>
            <person name="Lindell D."/>
        </authorList>
    </citation>
    <scope>NUCLEOTIDE SEQUENCE [LARGE SCALE GENOMIC DNA]</scope>
</reference>
<sequence length="97" mass="10922">MPFQATFDMACEGVANIWEAHGLITVEAELETEDILSVRYTGESNYNGWPMLSIVFANTNAAKVYTAVWMGMDISQWDVYTDEDVNDYLAHGSFVRS</sequence>